<keyword evidence="3" id="KW-1185">Reference proteome</keyword>
<dbReference type="EMBL" id="JBHRYN010000011">
    <property type="protein sequence ID" value="MFC3701937.1"/>
    <property type="molecule type" value="Genomic_DNA"/>
</dbReference>
<dbReference type="Proteomes" id="UP001595710">
    <property type="component" value="Unassembled WGS sequence"/>
</dbReference>
<evidence type="ECO:0000313" key="2">
    <source>
        <dbReference type="EMBL" id="MFC3701937.1"/>
    </source>
</evidence>
<sequence length="291" mass="31304">MNKLLPSILFTSIALVGCNPSDGSKGAVTLDIQAKANTAPKQAVRTVARNTSTSVDISVINASGATLGTLTLDSAWVVVDEIELEHEDDYADNEVEVESEEEVEFVGPFVVDLATNTTYPELPQVDIKAGNYTDIEFELEPLKEADVDSLVGLDDTTKAILTGKTIHFSGTYLKANATEGVAFTFSTDEDIEFEFSGEGEASKGFMVDGAGLNDVIVAFRTDAWFDFSNTETNSNANIDLSVFDGNSVTIEAGSEIANVVLDNMEESAEYGEDLDDDGELDEDEDDDLDDE</sequence>
<evidence type="ECO:0000256" key="1">
    <source>
        <dbReference type="SAM" id="MobiDB-lite"/>
    </source>
</evidence>
<protein>
    <recommendedName>
        <fullName evidence="4">DUF4382 domain-containing protein</fullName>
    </recommendedName>
</protein>
<reference evidence="3" key="1">
    <citation type="journal article" date="2019" name="Int. J. Syst. Evol. Microbiol.">
        <title>The Global Catalogue of Microorganisms (GCM) 10K type strain sequencing project: providing services to taxonomists for standard genome sequencing and annotation.</title>
        <authorList>
            <consortium name="The Broad Institute Genomics Platform"/>
            <consortium name="The Broad Institute Genome Sequencing Center for Infectious Disease"/>
            <person name="Wu L."/>
            <person name="Ma J."/>
        </authorList>
    </citation>
    <scope>NUCLEOTIDE SEQUENCE [LARGE SCALE GENOMIC DNA]</scope>
    <source>
        <strain evidence="3">CECT 8288</strain>
    </source>
</reference>
<dbReference type="RefSeq" id="WP_290283074.1">
    <property type="nucleotide sequence ID" value="NZ_JAUFQI010000001.1"/>
</dbReference>
<evidence type="ECO:0000313" key="3">
    <source>
        <dbReference type="Proteomes" id="UP001595710"/>
    </source>
</evidence>
<comment type="caution">
    <text evidence="2">The sequence shown here is derived from an EMBL/GenBank/DDBJ whole genome shotgun (WGS) entry which is preliminary data.</text>
</comment>
<name>A0ABV7WRX4_9GAMM</name>
<proteinExistence type="predicted"/>
<dbReference type="PROSITE" id="PS51257">
    <property type="entry name" value="PROKAR_LIPOPROTEIN"/>
    <property type="match status" value="1"/>
</dbReference>
<gene>
    <name evidence="2" type="ORF">ACFOND_09825</name>
</gene>
<feature type="region of interest" description="Disordered" evidence="1">
    <location>
        <begin position="264"/>
        <end position="291"/>
    </location>
</feature>
<accession>A0ABV7WRX4</accession>
<evidence type="ECO:0008006" key="4">
    <source>
        <dbReference type="Google" id="ProtNLM"/>
    </source>
</evidence>
<organism evidence="2 3">
    <name type="scientific">Reinekea marina</name>
    <dbReference type="NCBI Taxonomy" id="1310421"/>
    <lineage>
        <taxon>Bacteria</taxon>
        <taxon>Pseudomonadati</taxon>
        <taxon>Pseudomonadota</taxon>
        <taxon>Gammaproteobacteria</taxon>
        <taxon>Oceanospirillales</taxon>
        <taxon>Saccharospirillaceae</taxon>
        <taxon>Reinekea</taxon>
    </lineage>
</organism>